<reference evidence="9 10" key="1">
    <citation type="journal article" date="2010" name="Nature">
        <title>The Ectocarpus genome and the independent evolution of multicellularity in brown algae.</title>
        <authorList>
            <person name="Cock J.M."/>
            <person name="Sterck L."/>
            <person name="Rouze P."/>
            <person name="Scornet D."/>
            <person name="Allen A.E."/>
            <person name="Amoutzias G."/>
            <person name="Anthouard V."/>
            <person name="Artiguenave F."/>
            <person name="Aury J.M."/>
            <person name="Badger J.H."/>
            <person name="Beszteri B."/>
            <person name="Billiau K."/>
            <person name="Bonnet E."/>
            <person name="Bothwell J.H."/>
            <person name="Bowler C."/>
            <person name="Boyen C."/>
            <person name="Brownlee C."/>
            <person name="Carrano C.J."/>
            <person name="Charrier B."/>
            <person name="Cho G.Y."/>
            <person name="Coelho S.M."/>
            <person name="Collen J."/>
            <person name="Corre E."/>
            <person name="Da Silva C."/>
            <person name="Delage L."/>
            <person name="Delaroque N."/>
            <person name="Dittami S.M."/>
            <person name="Doulbeau S."/>
            <person name="Elias M."/>
            <person name="Farnham G."/>
            <person name="Gachon C.M."/>
            <person name="Gschloessl B."/>
            <person name="Heesch S."/>
            <person name="Jabbari K."/>
            <person name="Jubin C."/>
            <person name="Kawai H."/>
            <person name="Kimura K."/>
            <person name="Kloareg B."/>
            <person name="Kupper F.C."/>
            <person name="Lang D."/>
            <person name="Le Bail A."/>
            <person name="Leblanc C."/>
            <person name="Lerouge P."/>
            <person name="Lohr M."/>
            <person name="Lopez P.J."/>
            <person name="Martens C."/>
            <person name="Maumus F."/>
            <person name="Michel G."/>
            <person name="Miranda-Saavedra D."/>
            <person name="Morales J."/>
            <person name="Moreau H."/>
            <person name="Motomura T."/>
            <person name="Nagasato C."/>
            <person name="Napoli C.A."/>
            <person name="Nelson D.R."/>
            <person name="Nyvall-Collen P."/>
            <person name="Peters A.F."/>
            <person name="Pommier C."/>
            <person name="Potin P."/>
            <person name="Poulain J."/>
            <person name="Quesneville H."/>
            <person name="Read B."/>
            <person name="Rensing S.A."/>
            <person name="Ritter A."/>
            <person name="Rousvoal S."/>
            <person name="Samanta M."/>
            <person name="Samson G."/>
            <person name="Schroeder D.C."/>
            <person name="Segurens B."/>
            <person name="Strittmatter M."/>
            <person name="Tonon T."/>
            <person name="Tregear J.W."/>
            <person name="Valentin K."/>
            <person name="von Dassow P."/>
            <person name="Yamagishi T."/>
            <person name="Van de Peer Y."/>
            <person name="Wincker P."/>
        </authorList>
    </citation>
    <scope>NUCLEOTIDE SEQUENCE [LARGE SCALE GENOMIC DNA]</scope>
    <source>
        <strain evidence="10">Ec32 / CCAP1310/4</strain>
    </source>
</reference>
<dbReference type="EMBL" id="FN649752">
    <property type="protein sequence ID" value="CBJ30690.1"/>
    <property type="molecule type" value="Genomic_DNA"/>
</dbReference>
<dbReference type="InterPro" id="IPR025254">
    <property type="entry name" value="CCDC113/CCDC96_CC"/>
</dbReference>
<keyword evidence="2" id="KW-0970">Cilium biogenesis/degradation</keyword>
<dbReference type="InParanoid" id="D7FR99"/>
<evidence type="ECO:0000256" key="5">
    <source>
        <dbReference type="ARBA" id="ARBA00044506"/>
    </source>
</evidence>
<keyword evidence="10" id="KW-1185">Reference proteome</keyword>
<dbReference type="Pfam" id="PF13870">
    <property type="entry name" value="CCDC113_CCDC96_CC"/>
    <property type="match status" value="1"/>
</dbReference>
<dbReference type="OMA" id="TCQQHRA"/>
<dbReference type="STRING" id="2880.D7FR99"/>
<comment type="similarity">
    <text evidence="5">Belongs to the CFAP263 family.</text>
</comment>
<evidence type="ECO:0000256" key="7">
    <source>
        <dbReference type="SAM" id="Coils"/>
    </source>
</evidence>
<dbReference type="GO" id="GO:0060271">
    <property type="term" value="P:cilium assembly"/>
    <property type="evidence" value="ECO:0007669"/>
    <property type="project" value="TreeGrafter"/>
</dbReference>
<dbReference type="eggNOG" id="ENOG502QU7J">
    <property type="taxonomic scope" value="Eukaryota"/>
</dbReference>
<dbReference type="AlphaFoldDB" id="D7FR99"/>
<comment type="subcellular location">
    <subcellularLocation>
        <location evidence="1">Cell projection</location>
        <location evidence="1">Cilium</location>
    </subcellularLocation>
</comment>
<dbReference type="GO" id="GO:0005930">
    <property type="term" value="C:axoneme"/>
    <property type="evidence" value="ECO:0007669"/>
    <property type="project" value="TreeGrafter"/>
</dbReference>
<organism evidence="9 10">
    <name type="scientific">Ectocarpus siliculosus</name>
    <name type="common">Brown alga</name>
    <name type="synonym">Conferva siliculosa</name>
    <dbReference type="NCBI Taxonomy" id="2880"/>
    <lineage>
        <taxon>Eukaryota</taxon>
        <taxon>Sar</taxon>
        <taxon>Stramenopiles</taxon>
        <taxon>Ochrophyta</taxon>
        <taxon>PX clade</taxon>
        <taxon>Phaeophyceae</taxon>
        <taxon>Ectocarpales</taxon>
        <taxon>Ectocarpaceae</taxon>
        <taxon>Ectocarpus</taxon>
    </lineage>
</organism>
<gene>
    <name evidence="9" type="ORF">Esi_0212_0012</name>
</gene>
<evidence type="ECO:0000256" key="2">
    <source>
        <dbReference type="ARBA" id="ARBA00022794"/>
    </source>
</evidence>
<accession>D7FR99</accession>
<dbReference type="OrthoDB" id="10259713at2759"/>
<proteinExistence type="inferred from homology"/>
<sequence>MDGDADDLDQLDDVQRELEDLRLENRIFKSYYERHASEVAEVDEEKRKTTNRQRRRQLPTVLTIEQKVEIGVHEQEVAHKDLEDTKRNSEKLIDTLKAVLEETDIRIADLKKEAYEFKRDIVVGAENMRTGNTMAEKVIRYMEDKLRQRDAMTEKLRLKNTTLKGQLQKVEGQLRQKDDMGDALHYIDFHQLQIENKQYVSRIEERNDELLKLKMTTGKTVQALNTLKNLLHQRLAESEWLSKEIRLRTETLSKIKEENGAVATEITAERRAKKKLGQHKADTQEMPNVDDYIAQKATVYQLQSYLANWERKVRNIDAVLRSSPPFPKRVVPTDSQSAWPFYMIYRLSSWHEHCLKRMHTRCC</sequence>
<dbReference type="EMBL" id="FN648390">
    <property type="protein sequence ID" value="CBJ30690.1"/>
    <property type="molecule type" value="Genomic_DNA"/>
</dbReference>
<name>D7FR99_ECTSI</name>
<keyword evidence="4" id="KW-0966">Cell projection</keyword>
<dbReference type="Proteomes" id="UP000002630">
    <property type="component" value="Linkage Group LG27"/>
</dbReference>
<evidence type="ECO:0000313" key="10">
    <source>
        <dbReference type="Proteomes" id="UP000002630"/>
    </source>
</evidence>
<protein>
    <recommendedName>
        <fullName evidence="6">Cilia- and flagella-associated protein 263</fullName>
    </recommendedName>
</protein>
<evidence type="ECO:0000313" key="9">
    <source>
        <dbReference type="EMBL" id="CBJ30690.1"/>
    </source>
</evidence>
<feature type="domain" description="CCDC113/CCDC96 coiled-coil" evidence="8">
    <location>
        <begin position="147"/>
        <end position="318"/>
    </location>
</feature>
<evidence type="ECO:0000256" key="1">
    <source>
        <dbReference type="ARBA" id="ARBA00004138"/>
    </source>
</evidence>
<evidence type="ECO:0000259" key="8">
    <source>
        <dbReference type="Pfam" id="PF13870"/>
    </source>
</evidence>
<keyword evidence="3 7" id="KW-0175">Coiled coil</keyword>
<evidence type="ECO:0000256" key="3">
    <source>
        <dbReference type="ARBA" id="ARBA00023054"/>
    </source>
</evidence>
<dbReference type="InterPro" id="IPR051885">
    <property type="entry name" value="CC_CF"/>
</dbReference>
<dbReference type="PANTHER" id="PTHR15654:SF2">
    <property type="entry name" value="COILED-COIL DOMAIN-CONTAINING PROTEIN 113"/>
    <property type="match status" value="1"/>
</dbReference>
<keyword evidence="9" id="KW-0969">Cilium</keyword>
<keyword evidence="9" id="KW-0282">Flagellum</keyword>
<dbReference type="GO" id="GO:0036064">
    <property type="term" value="C:ciliary basal body"/>
    <property type="evidence" value="ECO:0007669"/>
    <property type="project" value="TreeGrafter"/>
</dbReference>
<evidence type="ECO:0000256" key="6">
    <source>
        <dbReference type="ARBA" id="ARBA00044798"/>
    </source>
</evidence>
<feature type="coiled-coil region" evidence="7">
    <location>
        <begin position="79"/>
        <end position="120"/>
    </location>
</feature>
<dbReference type="PANTHER" id="PTHR15654">
    <property type="entry name" value="COILED-COIL DOMAIN-CONTAINING PROTEIN 113-RELATED"/>
    <property type="match status" value="1"/>
</dbReference>
<evidence type="ECO:0000256" key="4">
    <source>
        <dbReference type="ARBA" id="ARBA00023273"/>
    </source>
</evidence>